<reference evidence="7" key="1">
    <citation type="journal article" date="2019" name="Int. J. Syst. Evol. Microbiol.">
        <title>The Global Catalogue of Microorganisms (GCM) 10K type strain sequencing project: providing services to taxonomists for standard genome sequencing and annotation.</title>
        <authorList>
            <consortium name="The Broad Institute Genomics Platform"/>
            <consortium name="The Broad Institute Genome Sequencing Center for Infectious Disease"/>
            <person name="Wu L."/>
            <person name="Ma J."/>
        </authorList>
    </citation>
    <scope>NUCLEOTIDE SEQUENCE [LARGE SCALE GENOMIC DNA]</scope>
    <source>
        <strain evidence="7">CGMCC 4.7132</strain>
    </source>
</reference>
<dbReference type="PANTHER" id="PTHR44846">
    <property type="entry name" value="MANNOSYL-D-GLYCERATE TRANSPORT/METABOLISM SYSTEM REPRESSOR MNGR-RELATED"/>
    <property type="match status" value="1"/>
</dbReference>
<proteinExistence type="predicted"/>
<dbReference type="Pfam" id="PF00392">
    <property type="entry name" value="GntR"/>
    <property type="match status" value="1"/>
</dbReference>
<dbReference type="CDD" id="cd07377">
    <property type="entry name" value="WHTH_GntR"/>
    <property type="match status" value="1"/>
</dbReference>
<dbReference type="Gene3D" id="1.10.10.10">
    <property type="entry name" value="Winged helix-like DNA-binding domain superfamily/Winged helix DNA-binding domain"/>
    <property type="match status" value="1"/>
</dbReference>
<evidence type="ECO:0000313" key="7">
    <source>
        <dbReference type="Proteomes" id="UP001596004"/>
    </source>
</evidence>
<protein>
    <submittedName>
        <fullName evidence="6">GntR family transcriptional regulator</fullName>
    </submittedName>
</protein>
<dbReference type="PANTHER" id="PTHR44846:SF17">
    <property type="entry name" value="GNTR-FAMILY TRANSCRIPTIONAL REGULATOR"/>
    <property type="match status" value="1"/>
</dbReference>
<keyword evidence="7" id="KW-1185">Reference proteome</keyword>
<feature type="region of interest" description="Disordered" evidence="4">
    <location>
        <begin position="92"/>
        <end position="112"/>
    </location>
</feature>
<evidence type="ECO:0000313" key="6">
    <source>
        <dbReference type="EMBL" id="MFC4535288.1"/>
    </source>
</evidence>
<accession>A0ABV9CR86</accession>
<keyword evidence="2" id="KW-0238">DNA-binding</keyword>
<sequence>MGAWLARKARRGELEAERRRQMVQNTGRPGYLQIADELRGQITSGALPAGQALPSINQLCQRYEVSASVVKAAISVLRTEGFVIGQQGKGVFVRDRPPADEPSPSKDGHGEILDQLAQIRAALGDLGQRLADLETAVFQEPKRSGRRDT</sequence>
<evidence type="ECO:0000256" key="4">
    <source>
        <dbReference type="SAM" id="MobiDB-lite"/>
    </source>
</evidence>
<dbReference type="SMART" id="SM00345">
    <property type="entry name" value="HTH_GNTR"/>
    <property type="match status" value="1"/>
</dbReference>
<evidence type="ECO:0000259" key="5">
    <source>
        <dbReference type="PROSITE" id="PS50949"/>
    </source>
</evidence>
<keyword evidence="3" id="KW-0804">Transcription</keyword>
<dbReference type="InterPro" id="IPR050679">
    <property type="entry name" value="Bact_HTH_transcr_reg"/>
</dbReference>
<dbReference type="EMBL" id="JBHSFP010000029">
    <property type="protein sequence ID" value="MFC4535288.1"/>
    <property type="molecule type" value="Genomic_DNA"/>
</dbReference>
<evidence type="ECO:0000256" key="2">
    <source>
        <dbReference type="ARBA" id="ARBA00023125"/>
    </source>
</evidence>
<dbReference type="PROSITE" id="PS50949">
    <property type="entry name" value="HTH_GNTR"/>
    <property type="match status" value="1"/>
</dbReference>
<dbReference type="RefSeq" id="WP_380847540.1">
    <property type="nucleotide sequence ID" value="NZ_JBHSFP010000029.1"/>
</dbReference>
<comment type="caution">
    <text evidence="6">The sequence shown here is derived from an EMBL/GenBank/DDBJ whole genome shotgun (WGS) entry which is preliminary data.</text>
</comment>
<dbReference type="InterPro" id="IPR000524">
    <property type="entry name" value="Tscrpt_reg_HTH_GntR"/>
</dbReference>
<dbReference type="InterPro" id="IPR036388">
    <property type="entry name" value="WH-like_DNA-bd_sf"/>
</dbReference>
<evidence type="ECO:0000256" key="3">
    <source>
        <dbReference type="ARBA" id="ARBA00023163"/>
    </source>
</evidence>
<dbReference type="Proteomes" id="UP001596004">
    <property type="component" value="Unassembled WGS sequence"/>
</dbReference>
<feature type="domain" description="HTH gntR-type" evidence="5">
    <location>
        <begin position="28"/>
        <end position="96"/>
    </location>
</feature>
<keyword evidence="1" id="KW-0805">Transcription regulation</keyword>
<name>A0ABV9CR86_9ACTN</name>
<evidence type="ECO:0000256" key="1">
    <source>
        <dbReference type="ARBA" id="ARBA00023015"/>
    </source>
</evidence>
<organism evidence="6 7">
    <name type="scientific">Sphaerisporangium dianthi</name>
    <dbReference type="NCBI Taxonomy" id="1436120"/>
    <lineage>
        <taxon>Bacteria</taxon>
        <taxon>Bacillati</taxon>
        <taxon>Actinomycetota</taxon>
        <taxon>Actinomycetes</taxon>
        <taxon>Streptosporangiales</taxon>
        <taxon>Streptosporangiaceae</taxon>
        <taxon>Sphaerisporangium</taxon>
    </lineage>
</organism>
<gene>
    <name evidence="6" type="ORF">ACFO60_31380</name>
</gene>
<dbReference type="InterPro" id="IPR036390">
    <property type="entry name" value="WH_DNA-bd_sf"/>
</dbReference>
<dbReference type="SUPFAM" id="SSF46785">
    <property type="entry name" value="Winged helix' DNA-binding domain"/>
    <property type="match status" value="1"/>
</dbReference>